<accession>A0A6N8IRF7</accession>
<dbReference type="Pfam" id="PF12680">
    <property type="entry name" value="SnoaL_2"/>
    <property type="match status" value="1"/>
</dbReference>
<proteinExistence type="predicted"/>
<comment type="caution">
    <text evidence="2">The sequence shown here is derived from an EMBL/GenBank/DDBJ whole genome shotgun (WGS) entry which is preliminary data.</text>
</comment>
<dbReference type="SUPFAM" id="SSF54427">
    <property type="entry name" value="NTF2-like"/>
    <property type="match status" value="1"/>
</dbReference>
<organism evidence="2 3">
    <name type="scientific">Ramlibacter pinisoli</name>
    <dbReference type="NCBI Taxonomy" id="2682844"/>
    <lineage>
        <taxon>Bacteria</taxon>
        <taxon>Pseudomonadati</taxon>
        <taxon>Pseudomonadota</taxon>
        <taxon>Betaproteobacteria</taxon>
        <taxon>Burkholderiales</taxon>
        <taxon>Comamonadaceae</taxon>
        <taxon>Ramlibacter</taxon>
    </lineage>
</organism>
<dbReference type="InterPro" id="IPR032710">
    <property type="entry name" value="NTF2-like_dom_sf"/>
</dbReference>
<evidence type="ECO:0000313" key="3">
    <source>
        <dbReference type="Proteomes" id="UP000469385"/>
    </source>
</evidence>
<evidence type="ECO:0000313" key="2">
    <source>
        <dbReference type="EMBL" id="MVQ29427.1"/>
    </source>
</evidence>
<gene>
    <name evidence="2" type="ORF">GON04_08210</name>
</gene>
<protein>
    <recommendedName>
        <fullName evidence="1">SnoaL-like domain-containing protein</fullName>
    </recommendedName>
</protein>
<name>A0A6N8IRF7_9BURK</name>
<dbReference type="PROSITE" id="PS51257">
    <property type="entry name" value="PROKAR_LIPOPROTEIN"/>
    <property type="match status" value="1"/>
</dbReference>
<dbReference type="InterPro" id="IPR037401">
    <property type="entry name" value="SnoaL-like"/>
</dbReference>
<dbReference type="Proteomes" id="UP000469385">
    <property type="component" value="Unassembled WGS sequence"/>
</dbReference>
<sequence length="152" mass="16884">MKMVERSPWTASVCAQTACSLAGCMAAPDENARVPDFETERTMDLVQEQLDAYNGRDLERFLACYASDTVIEDGDGVCLMEGIDALRSRYGALFAQSPELHAEVVARMRVGDYVVDEEHVSGANLPGRPAEFKLVAIYRVRDGRIAHVRMLR</sequence>
<dbReference type="EMBL" id="WSEL01000003">
    <property type="protein sequence ID" value="MVQ29427.1"/>
    <property type="molecule type" value="Genomic_DNA"/>
</dbReference>
<evidence type="ECO:0000259" key="1">
    <source>
        <dbReference type="Pfam" id="PF12680"/>
    </source>
</evidence>
<keyword evidence="3" id="KW-1185">Reference proteome</keyword>
<reference evidence="2 3" key="1">
    <citation type="submission" date="2019-12" db="EMBL/GenBank/DDBJ databases">
        <authorList>
            <person name="Huq M.A."/>
        </authorList>
    </citation>
    <scope>NUCLEOTIDE SEQUENCE [LARGE SCALE GENOMIC DNA]</scope>
    <source>
        <strain evidence="2 3">MAH-25</strain>
    </source>
</reference>
<dbReference type="Gene3D" id="3.10.450.50">
    <property type="match status" value="1"/>
</dbReference>
<dbReference type="AlphaFoldDB" id="A0A6N8IRF7"/>
<feature type="domain" description="SnoaL-like" evidence="1">
    <location>
        <begin position="46"/>
        <end position="147"/>
    </location>
</feature>